<dbReference type="Pfam" id="PF03000">
    <property type="entry name" value="NPH3"/>
    <property type="match status" value="1"/>
</dbReference>
<evidence type="ECO:0000259" key="3">
    <source>
        <dbReference type="PROSITE" id="PS51649"/>
    </source>
</evidence>
<keyword evidence="6" id="KW-1185">Reference proteome</keyword>
<accession>I1GNI5</accession>
<reference evidence="5" key="3">
    <citation type="submission" date="2018-08" db="UniProtKB">
        <authorList>
            <consortium name="EnsemblPlants"/>
        </authorList>
    </citation>
    <scope>IDENTIFICATION</scope>
    <source>
        <strain evidence="5">cv. Bd21</strain>
    </source>
</reference>
<dbReference type="eggNOG" id="ENOG502QUA3">
    <property type="taxonomic scope" value="Eukaryota"/>
</dbReference>
<dbReference type="PROSITE" id="PS51649">
    <property type="entry name" value="NPH3"/>
    <property type="match status" value="1"/>
</dbReference>
<reference evidence="4 5" key="1">
    <citation type="journal article" date="2010" name="Nature">
        <title>Genome sequencing and analysis of the model grass Brachypodium distachyon.</title>
        <authorList>
            <consortium name="International Brachypodium Initiative"/>
        </authorList>
    </citation>
    <scope>NUCLEOTIDE SEQUENCE [LARGE SCALE GENOMIC DNA]</scope>
    <source>
        <strain evidence="4 5">Bd21</strain>
    </source>
</reference>
<dbReference type="InterPro" id="IPR027356">
    <property type="entry name" value="NPH3_dom"/>
</dbReference>
<feature type="domain" description="NPH3" evidence="3">
    <location>
        <begin position="1"/>
        <end position="62"/>
    </location>
</feature>
<dbReference type="UniPathway" id="UPA00143"/>
<dbReference type="HOGENOM" id="CLU_1706690_0_0_1"/>
<dbReference type="Gramene" id="KQK13308">
    <property type="protein sequence ID" value="KQK13308"/>
    <property type="gene ID" value="BRADI_1g09280v3"/>
</dbReference>
<dbReference type="AlphaFoldDB" id="I1GNI5"/>
<dbReference type="InterPro" id="IPR043454">
    <property type="entry name" value="NPH3/RPT2-like"/>
</dbReference>
<comment type="similarity">
    <text evidence="2">Belongs to the NPH3 family.</text>
</comment>
<dbReference type="InParanoid" id="I1GNI5"/>
<dbReference type="FunCoup" id="I1GNI5">
    <property type="interactions" value="251"/>
</dbReference>
<evidence type="ECO:0000313" key="5">
    <source>
        <dbReference type="EnsemblPlants" id="KQK13308"/>
    </source>
</evidence>
<proteinExistence type="inferred from homology"/>
<sequence length="154" mass="17530">MFVADEFIHKQAHPRLAAEERDRVCGVVDCRKLTVEACTHTAQNERLPLRAVLQVLFFEQLQQRRRHLAGGPATSEAWRASALQESQVLRVDMDGVRRQVQGLERDANANVEDEGDWPASWRSRYECKFSTQVCDLQACNLVAASRAYRMAMSP</sequence>
<name>I1GNI5_BRADI</name>
<dbReference type="Proteomes" id="UP000008810">
    <property type="component" value="Chromosome 1"/>
</dbReference>
<gene>
    <name evidence="4" type="ORF">BRADI_1g09280v3</name>
</gene>
<dbReference type="OrthoDB" id="1733310at2759"/>
<dbReference type="PANTHER" id="PTHR32370">
    <property type="entry name" value="OS12G0117600 PROTEIN"/>
    <property type="match status" value="1"/>
</dbReference>
<dbReference type="EMBL" id="CM000880">
    <property type="protein sequence ID" value="KQK13308.1"/>
    <property type="molecule type" value="Genomic_DNA"/>
</dbReference>
<evidence type="ECO:0000313" key="4">
    <source>
        <dbReference type="EMBL" id="KQK13308.1"/>
    </source>
</evidence>
<dbReference type="GO" id="GO:0016567">
    <property type="term" value="P:protein ubiquitination"/>
    <property type="evidence" value="ECO:0007669"/>
    <property type="project" value="UniProtKB-UniPathway"/>
</dbReference>
<protein>
    <recommendedName>
        <fullName evidence="3">NPH3 domain-containing protein</fullName>
    </recommendedName>
</protein>
<evidence type="ECO:0000256" key="1">
    <source>
        <dbReference type="ARBA" id="ARBA00022786"/>
    </source>
</evidence>
<evidence type="ECO:0000313" key="6">
    <source>
        <dbReference type="Proteomes" id="UP000008810"/>
    </source>
</evidence>
<organism evidence="5">
    <name type="scientific">Brachypodium distachyon</name>
    <name type="common">Purple false brome</name>
    <name type="synonym">Trachynia distachya</name>
    <dbReference type="NCBI Taxonomy" id="15368"/>
    <lineage>
        <taxon>Eukaryota</taxon>
        <taxon>Viridiplantae</taxon>
        <taxon>Streptophyta</taxon>
        <taxon>Embryophyta</taxon>
        <taxon>Tracheophyta</taxon>
        <taxon>Spermatophyta</taxon>
        <taxon>Magnoliopsida</taxon>
        <taxon>Liliopsida</taxon>
        <taxon>Poales</taxon>
        <taxon>Poaceae</taxon>
        <taxon>BOP clade</taxon>
        <taxon>Pooideae</taxon>
        <taxon>Stipodae</taxon>
        <taxon>Brachypodieae</taxon>
        <taxon>Brachypodium</taxon>
    </lineage>
</organism>
<dbReference type="EnsemblPlants" id="KQK13308">
    <property type="protein sequence ID" value="KQK13308"/>
    <property type="gene ID" value="BRADI_1g09280v3"/>
</dbReference>
<dbReference type="STRING" id="15368.I1GNI5"/>
<reference evidence="4" key="2">
    <citation type="submission" date="2017-06" db="EMBL/GenBank/DDBJ databases">
        <title>WGS assembly of Brachypodium distachyon.</title>
        <authorList>
            <consortium name="The International Brachypodium Initiative"/>
            <person name="Lucas S."/>
            <person name="Harmon-Smith M."/>
            <person name="Lail K."/>
            <person name="Tice H."/>
            <person name="Grimwood J."/>
            <person name="Bruce D."/>
            <person name="Barry K."/>
            <person name="Shu S."/>
            <person name="Lindquist E."/>
            <person name="Wang M."/>
            <person name="Pitluck S."/>
            <person name="Vogel J.P."/>
            <person name="Garvin D.F."/>
            <person name="Mockler T.C."/>
            <person name="Schmutz J."/>
            <person name="Rokhsar D."/>
            <person name="Bevan M.W."/>
        </authorList>
    </citation>
    <scope>NUCLEOTIDE SEQUENCE</scope>
    <source>
        <strain evidence="4">Bd21</strain>
    </source>
</reference>
<keyword evidence="1" id="KW-0833">Ubl conjugation pathway</keyword>
<evidence type="ECO:0000256" key="2">
    <source>
        <dbReference type="PROSITE-ProRule" id="PRU00982"/>
    </source>
</evidence>